<dbReference type="Proteomes" id="UP000596247">
    <property type="component" value="Chromosome"/>
</dbReference>
<accession>A0A7R8MJP1</accession>
<gene>
    <name evidence="1" type="ORF">LLCLJKAH_00259</name>
</gene>
<sequence>MSPITKEQLYEQILFLSNEDIIFARKKADSPRGFRLSVICNDVFTYASSDSKAIDDSQIPLIHHLYKTYSFYGVIAWLAYVRKQKPLKVHITENYKRAFRELKEHRFALPEIIGESTKLTDELDLLLLADALGIVDWCIEEGQCPIRPQWGQYVLSNGQIIDMLFSKDYRASIRTKSEVTEYVSIYKQSGLQACIDKLNLEQTS</sequence>
<proteinExistence type="predicted"/>
<evidence type="ECO:0000313" key="2">
    <source>
        <dbReference type="Proteomes" id="UP000596247"/>
    </source>
</evidence>
<keyword evidence="2" id="KW-1185">Reference proteome</keyword>
<organism evidence="1 2">
    <name type="scientific">Klebsiella phage vB_KvM-Eowyn</name>
    <dbReference type="NCBI Taxonomy" id="2762819"/>
    <lineage>
        <taxon>Viruses</taxon>
        <taxon>Duplodnaviria</taxon>
        <taxon>Heunggongvirae</taxon>
        <taxon>Uroviricota</taxon>
        <taxon>Caudoviricetes</taxon>
        <taxon>Chimalliviridae</taxon>
        <taxon>Eowynvirus</taxon>
        <taxon>Eowynvirus eowyn</taxon>
    </lineage>
</organism>
<dbReference type="EMBL" id="LR881104">
    <property type="protein sequence ID" value="CAD5236248.1"/>
    <property type="molecule type" value="Genomic_DNA"/>
</dbReference>
<evidence type="ECO:0000313" key="1">
    <source>
        <dbReference type="EMBL" id="CAD5236248.1"/>
    </source>
</evidence>
<name>A0A7R8MJP1_9CAUD</name>
<reference evidence="1 2" key="1">
    <citation type="submission" date="2020-09" db="EMBL/GenBank/DDBJ databases">
        <authorList>
            <person name="Jameson E."/>
        </authorList>
    </citation>
    <scope>NUCLEOTIDE SEQUENCE [LARGE SCALE GENOMIC DNA]</scope>
</reference>
<protein>
    <submittedName>
        <fullName evidence="1">Uncharacterized protein</fullName>
    </submittedName>
</protein>